<proteinExistence type="predicted"/>
<accession>A0A6G0T3E6</accession>
<dbReference type="EMBL" id="VYZN01000068">
    <property type="protein sequence ID" value="KAE9524427.1"/>
    <property type="molecule type" value="Genomic_DNA"/>
</dbReference>
<dbReference type="Proteomes" id="UP000475862">
    <property type="component" value="Unassembled WGS sequence"/>
</dbReference>
<dbReference type="AlphaFoldDB" id="A0A6G0T3E6"/>
<sequence>MERYLHYVLNQMILLQQVDYHTNLLEHHYNLCTWFEMLILNSSYGKSNLKIIFSGDIDDRDFRDSKDFRDSLQSSSSDDIEELKNFLILDSERSDECIDFTMMCVFLFLFVSMYSITSRNNAPISNYGGGFRCKSEYPWCIIKGNKLISINKNPKYKNYNILKKKLIKYIKKKRKIRNDKFKRQDSLANFETRLANSCELCIFYCGGQNIYFFSTMFAIFRSQTRYFVSTICDDTVTWSGEPYYDNSYPGKVDFRWLLISEFVPVDECCRTAGVIFLINSTTTQYATIINPNYLMIDTYHAKVEIVCTPLGHIMENFNKSSMADSIDKSTGNTCDEEYYVLPKLMNLSFPQFRI</sequence>
<gene>
    <name evidence="1" type="ORF">AGLY_015148</name>
</gene>
<reference evidence="1 2" key="1">
    <citation type="submission" date="2019-08" db="EMBL/GenBank/DDBJ databases">
        <title>The genome of the soybean aphid Biotype 1, its phylome, world population structure and adaptation to the North American continent.</title>
        <authorList>
            <person name="Giordano R."/>
            <person name="Donthu R.K."/>
            <person name="Hernandez A.G."/>
            <person name="Wright C.L."/>
            <person name="Zimin A.V."/>
        </authorList>
    </citation>
    <scope>NUCLEOTIDE SEQUENCE [LARGE SCALE GENOMIC DNA]</scope>
    <source>
        <tissue evidence="1">Whole aphids</tissue>
    </source>
</reference>
<comment type="caution">
    <text evidence="1">The sequence shown here is derived from an EMBL/GenBank/DDBJ whole genome shotgun (WGS) entry which is preliminary data.</text>
</comment>
<name>A0A6G0T3E6_APHGL</name>
<protein>
    <submittedName>
        <fullName evidence="1">Uncharacterized protein</fullName>
    </submittedName>
</protein>
<organism evidence="1 2">
    <name type="scientific">Aphis glycines</name>
    <name type="common">Soybean aphid</name>
    <dbReference type="NCBI Taxonomy" id="307491"/>
    <lineage>
        <taxon>Eukaryota</taxon>
        <taxon>Metazoa</taxon>
        <taxon>Ecdysozoa</taxon>
        <taxon>Arthropoda</taxon>
        <taxon>Hexapoda</taxon>
        <taxon>Insecta</taxon>
        <taxon>Pterygota</taxon>
        <taxon>Neoptera</taxon>
        <taxon>Paraneoptera</taxon>
        <taxon>Hemiptera</taxon>
        <taxon>Sternorrhyncha</taxon>
        <taxon>Aphidomorpha</taxon>
        <taxon>Aphidoidea</taxon>
        <taxon>Aphididae</taxon>
        <taxon>Aphidini</taxon>
        <taxon>Aphis</taxon>
        <taxon>Aphis</taxon>
    </lineage>
</organism>
<evidence type="ECO:0000313" key="2">
    <source>
        <dbReference type="Proteomes" id="UP000475862"/>
    </source>
</evidence>
<evidence type="ECO:0000313" key="1">
    <source>
        <dbReference type="EMBL" id="KAE9524427.1"/>
    </source>
</evidence>
<keyword evidence="2" id="KW-1185">Reference proteome</keyword>